<organism evidence="1 2">
    <name type="scientific">Nonlabens marinus S1-08</name>
    <dbReference type="NCBI Taxonomy" id="1454201"/>
    <lineage>
        <taxon>Bacteria</taxon>
        <taxon>Pseudomonadati</taxon>
        <taxon>Bacteroidota</taxon>
        <taxon>Flavobacteriia</taxon>
        <taxon>Flavobacteriales</taxon>
        <taxon>Flavobacteriaceae</taxon>
        <taxon>Nonlabens</taxon>
    </lineage>
</organism>
<dbReference type="EMBL" id="AP014548">
    <property type="protein sequence ID" value="BAO56357.1"/>
    <property type="molecule type" value="Genomic_DNA"/>
</dbReference>
<reference evidence="1 2" key="1">
    <citation type="journal article" date="2014" name="Proc. Natl. Acad. Sci. U.S.A.">
        <title>Functional characterization of flavobacteria rhodopsins reveals a unique class of light-driven chloride pump in bacteria.</title>
        <authorList>
            <person name="Yoshizawa S."/>
            <person name="Kumagai Y."/>
            <person name="Kim H."/>
            <person name="Ogura Y."/>
            <person name="Hayashi T."/>
            <person name="Iwasaki W."/>
            <person name="DeLong E.F."/>
            <person name="Kogure K."/>
        </authorList>
    </citation>
    <scope>NUCLEOTIDE SEQUENCE [LARGE SCALE GENOMIC DNA]</scope>
    <source>
        <strain evidence="1 2">S1-08</strain>
    </source>
</reference>
<dbReference type="Proteomes" id="UP000031760">
    <property type="component" value="Chromosome"/>
</dbReference>
<evidence type="ECO:0000313" key="1">
    <source>
        <dbReference type="EMBL" id="BAO56357.1"/>
    </source>
</evidence>
<name>W8VXQ9_9FLAO</name>
<dbReference type="KEGG" id="nmf:NMS_2348"/>
<dbReference type="HOGENOM" id="CLU_3202685_0_0_10"/>
<accession>W8VXQ9</accession>
<dbReference type="AlphaFoldDB" id="W8VXQ9"/>
<protein>
    <submittedName>
        <fullName evidence="1">Uncharacterized protein</fullName>
    </submittedName>
</protein>
<evidence type="ECO:0000313" key="2">
    <source>
        <dbReference type="Proteomes" id="UP000031760"/>
    </source>
</evidence>
<keyword evidence="2" id="KW-1185">Reference proteome</keyword>
<sequence>MGYVGLNCLAWDNWIISLSRKRTHNLIRSSLIDLSIHSTSPLDKL</sequence>
<proteinExistence type="predicted"/>
<gene>
    <name evidence="1" type="ORF">NMS_2348</name>
</gene>